<feature type="domain" description="CoA carboxyltransferase N-terminal" evidence="1">
    <location>
        <begin position="3"/>
        <end position="256"/>
    </location>
</feature>
<dbReference type="Pfam" id="PF01039">
    <property type="entry name" value="Carboxyl_trans"/>
    <property type="match status" value="1"/>
</dbReference>
<dbReference type="InterPro" id="IPR051047">
    <property type="entry name" value="AccD/PCCB"/>
</dbReference>
<sequence>MKFRDLLDDFGQRREAALAMGGEEKLAKRRSQGVLNARERLDTLLDPDSFCESGLFARGIRPEVRHKTPADGKIAGYGRIDGREVAVVSNDFTVVGASSSSINGKKIRHMREVASERGMPLIFLGESAGARMPDRMGAPGRAMLGQDAAEYLRDRRTPWVSALLGDCYGSSTWYACMSDFVVMRKGATMAVASSLVTSVAINQPVDAEDLGGWRLHTAETGLVDMAVDTDEEALAAVRTFLSYLPRHNGEAPPRAEPVAPPADAAERILEVLPEVRNAVYDVRDIVRCVVDEGSLFELKARFGKSVVTGLARIDGRSVGILANNPKFKGGAIDVDAMRKAVNLLVLCDSYNLPVVFMVDQPGFLIGIDGERRWAPGRIMNWMNAISLVTTPKLSVIMRKSYGQAYLNMGGGRNSDEVLCWPTADLGFVDPVLGVHMLHKLKREDDPERFDKLVEELKRDSAAYALAELYETQMLIDPRETRQALERLLEVHANKGGVGEHKLATWPTSY</sequence>
<organism evidence="3 4">
    <name type="scientific">Microbaculum marinisediminis</name>
    <dbReference type="NCBI Taxonomy" id="2931392"/>
    <lineage>
        <taxon>Bacteria</taxon>
        <taxon>Pseudomonadati</taxon>
        <taxon>Pseudomonadota</taxon>
        <taxon>Alphaproteobacteria</taxon>
        <taxon>Hyphomicrobiales</taxon>
        <taxon>Tepidamorphaceae</taxon>
        <taxon>Microbaculum</taxon>
    </lineage>
</organism>
<feature type="domain" description="CoA carboxyltransferase C-terminal" evidence="2">
    <location>
        <begin position="267"/>
        <end position="494"/>
    </location>
</feature>
<evidence type="ECO:0000259" key="1">
    <source>
        <dbReference type="PROSITE" id="PS50980"/>
    </source>
</evidence>
<comment type="caution">
    <text evidence="3">The sequence shown here is derived from an EMBL/GenBank/DDBJ whole genome shotgun (WGS) entry which is preliminary data.</text>
</comment>
<keyword evidence="4" id="KW-1185">Reference proteome</keyword>
<dbReference type="PANTHER" id="PTHR43842:SF2">
    <property type="entry name" value="PROPIONYL-COA CARBOXYLASE BETA CHAIN, MITOCHONDRIAL"/>
    <property type="match status" value="1"/>
</dbReference>
<proteinExistence type="predicted"/>
<name>A0AAW5QWX3_9HYPH</name>
<dbReference type="GO" id="GO:0004658">
    <property type="term" value="F:propionyl-CoA carboxylase activity"/>
    <property type="evidence" value="ECO:0007669"/>
    <property type="project" value="TreeGrafter"/>
</dbReference>
<gene>
    <name evidence="3" type="ORF">MUB46_06515</name>
</gene>
<dbReference type="RefSeq" id="WP_261615081.1">
    <property type="nucleotide sequence ID" value="NZ_JALIDZ010000003.1"/>
</dbReference>
<dbReference type="InterPro" id="IPR011763">
    <property type="entry name" value="COA_CT_C"/>
</dbReference>
<dbReference type="InterPro" id="IPR011762">
    <property type="entry name" value="COA_CT_N"/>
</dbReference>
<dbReference type="PROSITE" id="PS50989">
    <property type="entry name" value="COA_CT_CTER"/>
    <property type="match status" value="1"/>
</dbReference>
<dbReference type="AlphaFoldDB" id="A0AAW5QWX3"/>
<protein>
    <submittedName>
        <fullName evidence="3">Methylmalonyl-CoA carboxyltransferase</fullName>
    </submittedName>
</protein>
<dbReference type="InterPro" id="IPR029045">
    <property type="entry name" value="ClpP/crotonase-like_dom_sf"/>
</dbReference>
<dbReference type="InterPro" id="IPR034733">
    <property type="entry name" value="AcCoA_carboxyl_beta"/>
</dbReference>
<evidence type="ECO:0000259" key="2">
    <source>
        <dbReference type="PROSITE" id="PS50989"/>
    </source>
</evidence>
<evidence type="ECO:0000313" key="3">
    <source>
        <dbReference type="EMBL" id="MCT8971500.1"/>
    </source>
</evidence>
<dbReference type="Gene3D" id="3.90.226.10">
    <property type="entry name" value="2-enoyl-CoA Hydratase, Chain A, domain 1"/>
    <property type="match status" value="2"/>
</dbReference>
<dbReference type="SUPFAM" id="SSF52096">
    <property type="entry name" value="ClpP/crotonase"/>
    <property type="match status" value="2"/>
</dbReference>
<dbReference type="PROSITE" id="PS50980">
    <property type="entry name" value="COA_CT_NTER"/>
    <property type="match status" value="1"/>
</dbReference>
<dbReference type="PANTHER" id="PTHR43842">
    <property type="entry name" value="PROPIONYL-COA CARBOXYLASE BETA CHAIN"/>
    <property type="match status" value="1"/>
</dbReference>
<dbReference type="Proteomes" id="UP001320898">
    <property type="component" value="Unassembled WGS sequence"/>
</dbReference>
<evidence type="ECO:0000313" key="4">
    <source>
        <dbReference type="Proteomes" id="UP001320898"/>
    </source>
</evidence>
<dbReference type="EMBL" id="JALIDZ010000003">
    <property type="protein sequence ID" value="MCT8971500.1"/>
    <property type="molecule type" value="Genomic_DNA"/>
</dbReference>
<reference evidence="3 4" key="1">
    <citation type="submission" date="2022-04" db="EMBL/GenBank/DDBJ databases">
        <authorList>
            <person name="Ye Y.-Q."/>
            <person name="Du Z.-J."/>
        </authorList>
    </citation>
    <scope>NUCLEOTIDE SEQUENCE [LARGE SCALE GENOMIC DNA]</scope>
    <source>
        <strain evidence="3 4">A6E488</strain>
    </source>
</reference>
<accession>A0AAW5QWX3</accession>